<dbReference type="InterPro" id="IPR039772">
    <property type="entry name" value="Bin3-like"/>
</dbReference>
<dbReference type="OrthoDB" id="540004at2759"/>
<evidence type="ECO:0000256" key="1">
    <source>
        <dbReference type="ARBA" id="ARBA00008361"/>
    </source>
</evidence>
<sequence length="643" mass="72105">MTSKVPIYGNYHGYYSKRPPAISDARLHHLPPDIFINARVLDVGCNEGWITCEIAQNWGAKKVVGVDIDESLIEGAWRRRRALWSSQGPSSPSSTSTSTPQELEAPSSELGVRRKRSRSKVDSDDDDGPSPAPRRSHNSNSNYFPASCEHEFGSLPIPPANPSDPSRGKNVFPHNVTFVKADWVDEDIVEDRIEDGWDVVVAFSISKWIHLNKGDTGLLAFFHKVFRVLHAGGTFILEPQPWDSYAKAKRMDGRLKENARNLSLRPNLQKEGEGGEKDGDEEEEKLKSFEEVLVNEVGFKKLKRIEGSQDLSIFQYNYESRDYTYETKERGAQENSKTAGHDHMLPRCNNLDLGNNLGANGCCCDLTQCLHILNRDKFDPHVQIHFLQEPTLTKSKPTEKQGAKIAMKYIYEFPDKVNGSRFFSITDSSISDYHTVAVAGRKTRVLKVIEVEKRGTSWREKEGTANRTERRSFCEKPGRKSDDHLQFFADPEAAGIIQAFKAELQDGKYKNLALLVKAELTGHPSKEVSRDARPADPLPASLTELMTATGDGIRIPSLQTFQVTNPSQDEVKKPEYRKFAPKKRCFHLFADECTPVDYLPTVDNAFSVLGQCVIALRLMFCAGWVHRDISAGNVMAVQDGNGC</sequence>
<dbReference type="PROSITE" id="PS51515">
    <property type="entry name" value="BIN3_SAM"/>
    <property type="match status" value="1"/>
</dbReference>
<feature type="region of interest" description="Disordered" evidence="7">
    <location>
        <begin position="259"/>
        <end position="284"/>
    </location>
</feature>
<dbReference type="GO" id="GO:0040031">
    <property type="term" value="P:snRNA modification"/>
    <property type="evidence" value="ECO:0007669"/>
    <property type="project" value="TreeGrafter"/>
</dbReference>
<evidence type="ECO:0000256" key="5">
    <source>
        <dbReference type="PROSITE-ProRule" id="PRU00848"/>
    </source>
</evidence>
<evidence type="ECO:0000256" key="4">
    <source>
        <dbReference type="ARBA" id="ARBA00022691"/>
    </source>
</evidence>
<comment type="caution">
    <text evidence="9">The sequence shown here is derived from an EMBL/GenBank/DDBJ whole genome shotgun (WGS) entry which is preliminary data.</text>
</comment>
<dbReference type="GO" id="GO:0008171">
    <property type="term" value="F:O-methyltransferase activity"/>
    <property type="evidence" value="ECO:0007669"/>
    <property type="project" value="UniProtKB-UniRule"/>
</dbReference>
<reference evidence="9 10" key="1">
    <citation type="submission" date="2019-01" db="EMBL/GenBank/DDBJ databases">
        <title>Draft genome sequence of Psathyrella aberdarensis IHI B618.</title>
        <authorList>
            <person name="Buettner E."/>
            <person name="Kellner H."/>
        </authorList>
    </citation>
    <scope>NUCLEOTIDE SEQUENCE [LARGE SCALE GENOMIC DNA]</scope>
    <source>
        <strain evidence="9 10">IHI B618</strain>
    </source>
</reference>
<dbReference type="Pfam" id="PF06859">
    <property type="entry name" value="Bin3"/>
    <property type="match status" value="1"/>
</dbReference>
<dbReference type="SUPFAM" id="SSF56112">
    <property type="entry name" value="Protein kinase-like (PK-like)"/>
    <property type="match status" value="1"/>
</dbReference>
<proteinExistence type="inferred from homology"/>
<evidence type="ECO:0000256" key="2">
    <source>
        <dbReference type="ARBA" id="ARBA00022603"/>
    </source>
</evidence>
<dbReference type="InterPro" id="IPR010675">
    <property type="entry name" value="Bin3_C"/>
</dbReference>
<protein>
    <recommendedName>
        <fullName evidence="6">RNA methyltransferase</fullName>
        <ecNumber evidence="6">2.1.1.-</ecNumber>
    </recommendedName>
</protein>
<dbReference type="InterPro" id="IPR024160">
    <property type="entry name" value="BIN3_SAM-bd_dom"/>
</dbReference>
<dbReference type="AlphaFoldDB" id="A0A4V1Q424"/>
<comment type="similarity">
    <text evidence="1 6">Belongs to the methyltransferase superfamily.</text>
</comment>
<dbReference type="PANTHER" id="PTHR12315:SF0">
    <property type="entry name" value="7SK SNRNA METHYLPHOSPHATE CAPPING ENZYME"/>
    <property type="match status" value="1"/>
</dbReference>
<dbReference type="CDD" id="cd02440">
    <property type="entry name" value="AdoMet_MTases"/>
    <property type="match status" value="1"/>
</dbReference>
<evidence type="ECO:0000256" key="3">
    <source>
        <dbReference type="ARBA" id="ARBA00022679"/>
    </source>
</evidence>
<dbReference type="EC" id="2.1.1.-" evidence="6"/>
<dbReference type="Proteomes" id="UP000290288">
    <property type="component" value="Unassembled WGS sequence"/>
</dbReference>
<dbReference type="GO" id="GO:0032259">
    <property type="term" value="P:methylation"/>
    <property type="evidence" value="ECO:0007669"/>
    <property type="project" value="UniProtKB-KW"/>
</dbReference>
<evidence type="ECO:0000256" key="6">
    <source>
        <dbReference type="RuleBase" id="RU367087"/>
    </source>
</evidence>
<gene>
    <name evidence="9" type="ORF">EST38_g5252</name>
</gene>
<dbReference type="STRING" id="2316362.A0A4V1Q424"/>
<dbReference type="SUPFAM" id="SSF53335">
    <property type="entry name" value="S-adenosyl-L-methionine-dependent methyltransferases"/>
    <property type="match status" value="1"/>
</dbReference>
<evidence type="ECO:0000313" key="9">
    <source>
        <dbReference type="EMBL" id="RXW20598.1"/>
    </source>
</evidence>
<evidence type="ECO:0000256" key="7">
    <source>
        <dbReference type="SAM" id="MobiDB-lite"/>
    </source>
</evidence>
<dbReference type="EMBL" id="SDEE01000141">
    <property type="protein sequence ID" value="RXW20598.1"/>
    <property type="molecule type" value="Genomic_DNA"/>
</dbReference>
<evidence type="ECO:0000259" key="8">
    <source>
        <dbReference type="PROSITE" id="PS51515"/>
    </source>
</evidence>
<keyword evidence="10" id="KW-1185">Reference proteome</keyword>
<dbReference type="PANTHER" id="PTHR12315">
    <property type="entry name" value="BICOID-INTERACTING PROTEIN RELATED"/>
    <property type="match status" value="1"/>
</dbReference>
<organism evidence="9 10">
    <name type="scientific">Candolleomyces aberdarensis</name>
    <dbReference type="NCBI Taxonomy" id="2316362"/>
    <lineage>
        <taxon>Eukaryota</taxon>
        <taxon>Fungi</taxon>
        <taxon>Dikarya</taxon>
        <taxon>Basidiomycota</taxon>
        <taxon>Agaricomycotina</taxon>
        <taxon>Agaricomycetes</taxon>
        <taxon>Agaricomycetidae</taxon>
        <taxon>Agaricales</taxon>
        <taxon>Agaricineae</taxon>
        <taxon>Psathyrellaceae</taxon>
        <taxon>Candolleomyces</taxon>
    </lineage>
</organism>
<keyword evidence="3 6" id="KW-0808">Transferase</keyword>
<evidence type="ECO:0000313" key="10">
    <source>
        <dbReference type="Proteomes" id="UP000290288"/>
    </source>
</evidence>
<keyword evidence="4 5" id="KW-0949">S-adenosyl-L-methionine</keyword>
<dbReference type="Pfam" id="PF13649">
    <property type="entry name" value="Methyltransf_25"/>
    <property type="match status" value="1"/>
</dbReference>
<dbReference type="InterPro" id="IPR011009">
    <property type="entry name" value="Kinase-like_dom_sf"/>
</dbReference>
<dbReference type="InterPro" id="IPR029063">
    <property type="entry name" value="SAM-dependent_MTases_sf"/>
</dbReference>
<dbReference type="Gene3D" id="3.40.50.150">
    <property type="entry name" value="Vaccinia Virus protein VP39"/>
    <property type="match status" value="1"/>
</dbReference>
<feature type="region of interest" description="Disordered" evidence="7">
    <location>
        <begin position="83"/>
        <end position="143"/>
    </location>
</feature>
<dbReference type="InterPro" id="IPR041698">
    <property type="entry name" value="Methyltransf_25"/>
</dbReference>
<dbReference type="GO" id="GO:0017069">
    <property type="term" value="F:snRNA binding"/>
    <property type="evidence" value="ECO:0007669"/>
    <property type="project" value="TreeGrafter"/>
</dbReference>
<feature type="compositionally biased region" description="Low complexity" evidence="7">
    <location>
        <begin position="85"/>
        <end position="101"/>
    </location>
</feature>
<keyword evidence="2 6" id="KW-0489">Methyltransferase</keyword>
<dbReference type="GO" id="GO:0008173">
    <property type="term" value="F:RNA methyltransferase activity"/>
    <property type="evidence" value="ECO:0007669"/>
    <property type="project" value="UniProtKB-UniRule"/>
</dbReference>
<feature type="domain" description="Bin3-type SAM" evidence="8">
    <location>
        <begin position="24"/>
        <end position="311"/>
    </location>
</feature>
<accession>A0A4V1Q424</accession>
<feature type="compositionally biased region" description="Basic and acidic residues" evidence="7">
    <location>
        <begin position="268"/>
        <end position="277"/>
    </location>
</feature>
<name>A0A4V1Q424_9AGAR</name>